<feature type="domain" description="Peptidase S9 prolyl oligopeptidase catalytic" evidence="2">
    <location>
        <begin position="186"/>
        <end position="315"/>
    </location>
</feature>
<name>A0A2K9YZV0_RHILE</name>
<dbReference type="GO" id="GO:0008236">
    <property type="term" value="F:serine-type peptidase activity"/>
    <property type="evidence" value="ECO:0007669"/>
    <property type="project" value="InterPro"/>
</dbReference>
<dbReference type="Proteomes" id="UP000238523">
    <property type="component" value="Chromosome"/>
</dbReference>
<dbReference type="PANTHER" id="PTHR22946">
    <property type="entry name" value="DIENELACTONE HYDROLASE DOMAIN-CONTAINING PROTEIN-RELATED"/>
    <property type="match status" value="1"/>
</dbReference>
<dbReference type="InterPro" id="IPR001375">
    <property type="entry name" value="Peptidase_S9_cat"/>
</dbReference>
<dbReference type="PANTHER" id="PTHR22946:SF9">
    <property type="entry name" value="POLYKETIDE TRANSFERASE AF380"/>
    <property type="match status" value="1"/>
</dbReference>
<dbReference type="EMBL" id="CP025012">
    <property type="protein sequence ID" value="AUW41391.1"/>
    <property type="molecule type" value="Genomic_DNA"/>
</dbReference>
<dbReference type="InterPro" id="IPR029058">
    <property type="entry name" value="AB_hydrolase_fold"/>
</dbReference>
<accession>A0A2K9YZV0</accession>
<dbReference type="Gene3D" id="3.40.50.1820">
    <property type="entry name" value="alpha/beta hydrolase"/>
    <property type="match status" value="1"/>
</dbReference>
<proteinExistence type="predicted"/>
<organism evidence="3 4">
    <name type="scientific">Rhizobium leguminosarum</name>
    <dbReference type="NCBI Taxonomy" id="384"/>
    <lineage>
        <taxon>Bacteria</taxon>
        <taxon>Pseudomonadati</taxon>
        <taxon>Pseudomonadota</taxon>
        <taxon>Alphaproteobacteria</taxon>
        <taxon>Hyphomicrobiales</taxon>
        <taxon>Rhizobiaceae</taxon>
        <taxon>Rhizobium/Agrobacterium group</taxon>
        <taxon>Rhizobium</taxon>
    </lineage>
</organism>
<evidence type="ECO:0000313" key="4">
    <source>
        <dbReference type="Proteomes" id="UP000238523"/>
    </source>
</evidence>
<dbReference type="SUPFAM" id="SSF53474">
    <property type="entry name" value="alpha/beta-Hydrolases"/>
    <property type="match status" value="1"/>
</dbReference>
<protein>
    <submittedName>
        <fullName evidence="3">Putative peptidase</fullName>
    </submittedName>
</protein>
<sequence length="365" mass="40528">MPCATMTQGNIFNSMCIGGNDLPVQIFQSMMPKSVNGFRTTSCSNCLIWNGRGNDGCRVMSSHERNSFFRQRRAVLAGLAGAFVLPRMAAAFDVPDEPRLAKHDYAKVRHQFRTKLLQKGPAPDKYEPLNAPADADKIFYRSGYGELELAAWVSKYKRERATKPAVLFLHGGNAMGIGHWQLMKPYMDAGYVVMMPSLRGENGQMGNFSGFYDEVDDVLAATERLAHLPGVDPERLFIAGHSIGGTLTMLTAMTTRKFRAAAPISGNPDAFRFFNRYPQDIRFDDSNAHEFEVRSALCYAHSFKCPVRVVHGTEEPHFNDRADLLARRARGAGVQIETETVAGNHTSALPTEIEQSIRFFHGVAA</sequence>
<dbReference type="GO" id="GO:0006508">
    <property type="term" value="P:proteolysis"/>
    <property type="evidence" value="ECO:0007669"/>
    <property type="project" value="InterPro"/>
</dbReference>
<keyword evidence="1" id="KW-0378">Hydrolase</keyword>
<dbReference type="InterPro" id="IPR050261">
    <property type="entry name" value="FrsA_esterase"/>
</dbReference>
<reference evidence="3 4" key="1">
    <citation type="submission" date="2017-11" db="EMBL/GenBank/DDBJ databases">
        <title>Complete genome of Rhizobium leguminosarum Norway, an ineffective micro-symbiont.</title>
        <authorList>
            <person name="Hoffrichter A."/>
            <person name="Liang J."/>
            <person name="Brachmann A."/>
            <person name="Marin M."/>
        </authorList>
    </citation>
    <scope>NUCLEOTIDE SEQUENCE [LARGE SCALE GENOMIC DNA]</scope>
    <source>
        <strain evidence="3 4">Norway</strain>
    </source>
</reference>
<evidence type="ECO:0000313" key="3">
    <source>
        <dbReference type="EMBL" id="AUW41391.1"/>
    </source>
</evidence>
<dbReference type="GO" id="GO:0052689">
    <property type="term" value="F:carboxylic ester hydrolase activity"/>
    <property type="evidence" value="ECO:0007669"/>
    <property type="project" value="UniProtKB-ARBA"/>
</dbReference>
<dbReference type="AlphaFoldDB" id="A0A2K9YZV0"/>
<dbReference type="Pfam" id="PF00326">
    <property type="entry name" value="Peptidase_S9"/>
    <property type="match status" value="1"/>
</dbReference>
<gene>
    <name evidence="3" type="ORF">CUJ84_Chr000991</name>
</gene>
<evidence type="ECO:0000259" key="2">
    <source>
        <dbReference type="Pfam" id="PF00326"/>
    </source>
</evidence>
<evidence type="ECO:0000256" key="1">
    <source>
        <dbReference type="ARBA" id="ARBA00022801"/>
    </source>
</evidence>